<protein>
    <recommendedName>
        <fullName evidence="6">Folate receptor-like domain-containing protein</fullName>
    </recommendedName>
</protein>
<dbReference type="AlphaFoldDB" id="E4WTN8"/>
<evidence type="ECO:0000256" key="5">
    <source>
        <dbReference type="SAM" id="SignalP"/>
    </source>
</evidence>
<organism evidence="7">
    <name type="scientific">Oikopleura dioica</name>
    <name type="common">Tunicate</name>
    <dbReference type="NCBI Taxonomy" id="34765"/>
    <lineage>
        <taxon>Eukaryota</taxon>
        <taxon>Metazoa</taxon>
        <taxon>Chordata</taxon>
        <taxon>Tunicata</taxon>
        <taxon>Appendicularia</taxon>
        <taxon>Copelata</taxon>
        <taxon>Oikopleuridae</taxon>
        <taxon>Oikopleura</taxon>
    </lineage>
</organism>
<evidence type="ECO:0000313" key="8">
    <source>
        <dbReference type="Proteomes" id="UP000001307"/>
    </source>
</evidence>
<feature type="signal peptide" evidence="5">
    <location>
        <begin position="1"/>
        <end position="19"/>
    </location>
</feature>
<dbReference type="GO" id="GO:0038023">
    <property type="term" value="F:signaling receptor activity"/>
    <property type="evidence" value="ECO:0007669"/>
    <property type="project" value="TreeGrafter"/>
</dbReference>
<name>E4WTN8_OIKDI</name>
<dbReference type="InterPro" id="IPR018143">
    <property type="entry name" value="Folate_rcpt-like"/>
</dbReference>
<evidence type="ECO:0000313" key="7">
    <source>
        <dbReference type="EMBL" id="CBY06928.1"/>
    </source>
</evidence>
<reference evidence="7" key="1">
    <citation type="journal article" date="2010" name="Science">
        <title>Plasticity of animal genome architecture unmasked by rapid evolution of a pelagic tunicate.</title>
        <authorList>
            <person name="Denoeud F."/>
            <person name="Henriet S."/>
            <person name="Mungpakdee S."/>
            <person name="Aury J.M."/>
            <person name="Da Silva C."/>
            <person name="Brinkmann H."/>
            <person name="Mikhaleva J."/>
            <person name="Olsen L.C."/>
            <person name="Jubin C."/>
            <person name="Canestro C."/>
            <person name="Bouquet J.M."/>
            <person name="Danks G."/>
            <person name="Poulain J."/>
            <person name="Campsteijn C."/>
            <person name="Adamski M."/>
            <person name="Cross I."/>
            <person name="Yadetie F."/>
            <person name="Muffato M."/>
            <person name="Louis A."/>
            <person name="Butcher S."/>
            <person name="Tsagkogeorga G."/>
            <person name="Konrad A."/>
            <person name="Singh S."/>
            <person name="Jensen M.F."/>
            <person name="Cong E.H."/>
            <person name="Eikeseth-Otteraa H."/>
            <person name="Noel B."/>
            <person name="Anthouard V."/>
            <person name="Porcel B.M."/>
            <person name="Kachouri-Lafond R."/>
            <person name="Nishino A."/>
            <person name="Ugolini M."/>
            <person name="Chourrout P."/>
            <person name="Nishida H."/>
            <person name="Aasland R."/>
            <person name="Huzurbazar S."/>
            <person name="Westhof E."/>
            <person name="Delsuc F."/>
            <person name="Lehrach H."/>
            <person name="Reinhardt R."/>
            <person name="Weissenbach J."/>
            <person name="Roy S.W."/>
            <person name="Artiguenave F."/>
            <person name="Postlethwait J.H."/>
            <person name="Manak J.R."/>
            <person name="Thompson E.M."/>
            <person name="Jaillon O."/>
            <person name="Du Pasquier L."/>
            <person name="Boudinot P."/>
            <person name="Liberles D.A."/>
            <person name="Volff J.N."/>
            <person name="Philippe H."/>
            <person name="Lenhard B."/>
            <person name="Roest Crollius H."/>
            <person name="Wincker P."/>
            <person name="Chourrout D."/>
        </authorList>
    </citation>
    <scope>NUCLEOTIDE SEQUENCE [LARGE SCALE GENOMIC DNA]</scope>
</reference>
<dbReference type="InterPro" id="IPR004269">
    <property type="entry name" value="Folate_rcpt"/>
</dbReference>
<dbReference type="GO" id="GO:0009897">
    <property type="term" value="C:external side of plasma membrane"/>
    <property type="evidence" value="ECO:0007669"/>
    <property type="project" value="TreeGrafter"/>
</dbReference>
<feature type="chain" id="PRO_5003192367" description="Folate receptor-like domain-containing protein" evidence="5">
    <location>
        <begin position="20"/>
        <end position="313"/>
    </location>
</feature>
<evidence type="ECO:0000259" key="6">
    <source>
        <dbReference type="Pfam" id="PF03024"/>
    </source>
</evidence>
<accession>E4WTN8</accession>
<proteinExistence type="inferred from homology"/>
<dbReference type="EMBL" id="FN653016">
    <property type="protein sequence ID" value="CBY06928.1"/>
    <property type="molecule type" value="Genomic_DNA"/>
</dbReference>
<keyword evidence="3" id="KW-1015">Disulfide bond</keyword>
<keyword evidence="8" id="KW-1185">Reference proteome</keyword>
<evidence type="ECO:0000256" key="2">
    <source>
        <dbReference type="ARBA" id="ARBA00022729"/>
    </source>
</evidence>
<keyword evidence="4" id="KW-1133">Transmembrane helix</keyword>
<dbReference type="Proteomes" id="UP000001307">
    <property type="component" value="Unassembled WGS sequence"/>
</dbReference>
<dbReference type="OrthoDB" id="5982417at2759"/>
<dbReference type="Pfam" id="PF03024">
    <property type="entry name" value="Folate_rec"/>
    <property type="match status" value="1"/>
</dbReference>
<evidence type="ECO:0000256" key="1">
    <source>
        <dbReference type="ARBA" id="ARBA00007932"/>
    </source>
</evidence>
<keyword evidence="4" id="KW-0472">Membrane</keyword>
<dbReference type="InParanoid" id="E4WTN8"/>
<evidence type="ECO:0000256" key="4">
    <source>
        <dbReference type="SAM" id="Phobius"/>
    </source>
</evidence>
<evidence type="ECO:0000256" key="3">
    <source>
        <dbReference type="ARBA" id="ARBA00023157"/>
    </source>
</evidence>
<feature type="transmembrane region" description="Helical" evidence="4">
    <location>
        <begin position="278"/>
        <end position="302"/>
    </location>
</feature>
<keyword evidence="2 5" id="KW-0732">Signal</keyword>
<gene>
    <name evidence="7" type="ORF">GSOID_T00006002001</name>
</gene>
<feature type="domain" description="Folate receptor-like" evidence="6">
    <location>
        <begin position="50"/>
        <end position="241"/>
    </location>
</feature>
<dbReference type="PANTHER" id="PTHR10517">
    <property type="entry name" value="FOLATE RECEPTOR"/>
    <property type="match status" value="1"/>
</dbReference>
<keyword evidence="4" id="KW-0812">Transmembrane</keyword>
<sequence length="313" mass="35878">MKSFIILLAVLEAYQITDNDRCPAIRDPLNLNSTIRPVLIPQKHDHMGRYECTAHRDHSCCDAETNREAYTRPIDKIGMWSFGQCNANPWKNEECNSVSDTCSEMIQSFVSEIRCSPNLFPWQKNFPPNVGNVINRDPLLSDYELENVPICADWCAEFYDHCKWENVCLDVDPFYSTSPPIGGTAPDPQIFFGQNWNCGTGSDKCKTFESVIKTGRDFCEQFFPNPKLISVPNAGTNDMCIRPGDHQNNMDTMKEKLNDLGYTENLHPEEFWPNSCPWWFWWHILLIILAVVGVVFVVAFIVMKIMKRGKFGA</sequence>
<comment type="similarity">
    <text evidence="1">Belongs to the folate receptor family.</text>
</comment>